<reference evidence="2 3" key="1">
    <citation type="submission" date="2020-11" db="EMBL/GenBank/DDBJ databases">
        <authorList>
            <person name="Kim M.K."/>
        </authorList>
    </citation>
    <scope>NUCLEOTIDE SEQUENCE [LARGE SCALE GENOMIC DNA]</scope>
    <source>
        <strain evidence="2 3">BT662</strain>
    </source>
</reference>
<comment type="caution">
    <text evidence="2">The sequence shown here is derived from an EMBL/GenBank/DDBJ whole genome shotgun (WGS) entry which is preliminary data.</text>
</comment>
<evidence type="ECO:0000313" key="3">
    <source>
        <dbReference type="Proteomes" id="UP000618931"/>
    </source>
</evidence>
<protein>
    <submittedName>
        <fullName evidence="2">Uncharacterized protein</fullName>
    </submittedName>
</protein>
<feature type="signal peptide" evidence="1">
    <location>
        <begin position="1"/>
        <end position="24"/>
    </location>
</feature>
<evidence type="ECO:0000256" key="1">
    <source>
        <dbReference type="SAM" id="SignalP"/>
    </source>
</evidence>
<accession>A0ABS0I773</accession>
<dbReference type="EMBL" id="JADQDM010000009">
    <property type="protein sequence ID" value="MBF9222785.1"/>
    <property type="molecule type" value="Genomic_DNA"/>
</dbReference>
<organism evidence="2 3">
    <name type="scientific">Hymenobacter ruricola</name>
    <dbReference type="NCBI Taxonomy" id="2791023"/>
    <lineage>
        <taxon>Bacteria</taxon>
        <taxon>Pseudomonadati</taxon>
        <taxon>Bacteroidota</taxon>
        <taxon>Cytophagia</taxon>
        <taxon>Cytophagales</taxon>
        <taxon>Hymenobacteraceae</taxon>
        <taxon>Hymenobacter</taxon>
    </lineage>
</organism>
<proteinExistence type="predicted"/>
<evidence type="ECO:0000313" key="2">
    <source>
        <dbReference type="EMBL" id="MBF9222785.1"/>
    </source>
</evidence>
<dbReference type="Proteomes" id="UP000618931">
    <property type="component" value="Unassembled WGS sequence"/>
</dbReference>
<keyword evidence="3" id="KW-1185">Reference proteome</keyword>
<gene>
    <name evidence="2" type="ORF">I2H31_16900</name>
</gene>
<feature type="chain" id="PRO_5045519322" evidence="1">
    <location>
        <begin position="25"/>
        <end position="458"/>
    </location>
</feature>
<keyword evidence="1" id="KW-0732">Signal</keyword>
<name>A0ABS0I773_9BACT</name>
<sequence>MMKKNDSWRWLLPALLSLPLGATAQSVGIGTTTPDPKAALDVSATDKGLLVPRLTAAQRTAISSPPVGLLVFQTDGTQPGFWYYFGGAWTSIPNASTSGDNLGNHTATQTFDLNNKRLTGAATLSLGDSTAQVELSSYVQDPSAALITRSKSNRFFSRTMLSGFGRGPYGQDIDYAVWGNAYRADGWGGVFSAGKPGGPVRWVGLAQHPGYVGSGGVIRIVDGSQGAGKVLTSDGVGYGTWQNPKANANFDLGPYFLVGNGGSAGLRISNTGNVGIGPDAPRGRFDVNGPGDSYLVDDPNNGSSQSVYLPGHLYLAPYSGTSGTAYVQARVPSPGAGTSIGLNLRTTNAGNLVEALQLSANGDARFAGTLDLGLSLTYTDYNLGGNSYGQFTATCPAGTSLVTGGGGHRDFNSAQQDITVNFSAPDPNAPTTTWLLRVSNSSGSGRAIRVYCNCARIR</sequence>